<protein>
    <submittedName>
        <fullName evidence="3">Transposase</fullName>
    </submittedName>
</protein>
<proteinExistence type="predicted"/>
<evidence type="ECO:0000313" key="2">
    <source>
        <dbReference type="Proteomes" id="UP000046392"/>
    </source>
</evidence>
<evidence type="ECO:0000313" key="3">
    <source>
        <dbReference type="WBParaSite" id="SPAL_0000870500.1"/>
    </source>
</evidence>
<name>A0A0N5BS59_STREA</name>
<organism evidence="2 3">
    <name type="scientific">Strongyloides papillosus</name>
    <name type="common">Intestinal threadworm</name>
    <dbReference type="NCBI Taxonomy" id="174720"/>
    <lineage>
        <taxon>Eukaryota</taxon>
        <taxon>Metazoa</taxon>
        <taxon>Ecdysozoa</taxon>
        <taxon>Nematoda</taxon>
        <taxon>Chromadorea</taxon>
        <taxon>Rhabditida</taxon>
        <taxon>Tylenchina</taxon>
        <taxon>Panagrolaimomorpha</taxon>
        <taxon>Strongyloidoidea</taxon>
        <taxon>Strongyloididae</taxon>
        <taxon>Strongyloides</taxon>
    </lineage>
</organism>
<accession>A0A0N5BS59</accession>
<dbReference type="AlphaFoldDB" id="A0A0N5BS59"/>
<dbReference type="Proteomes" id="UP000046392">
    <property type="component" value="Unplaced"/>
</dbReference>
<keyword evidence="2" id="KW-1185">Reference proteome</keyword>
<feature type="region of interest" description="Disordered" evidence="1">
    <location>
        <begin position="1"/>
        <end position="70"/>
    </location>
</feature>
<sequence>MAQAREGAGKSLRTMTVAGWHTRGKDDSQRFIEENLDTDGQHHLVEQSSPPVASPVRKRPRNSQGSMTAL</sequence>
<evidence type="ECO:0000256" key="1">
    <source>
        <dbReference type="SAM" id="MobiDB-lite"/>
    </source>
</evidence>
<reference evidence="3" key="1">
    <citation type="submission" date="2017-02" db="UniProtKB">
        <authorList>
            <consortium name="WormBaseParasite"/>
        </authorList>
    </citation>
    <scope>IDENTIFICATION</scope>
</reference>
<dbReference type="WBParaSite" id="SPAL_0000870500.1">
    <property type="protein sequence ID" value="SPAL_0000870500.1"/>
    <property type="gene ID" value="SPAL_0000870500"/>
</dbReference>
<feature type="compositionally biased region" description="Basic and acidic residues" evidence="1">
    <location>
        <begin position="23"/>
        <end position="45"/>
    </location>
</feature>